<dbReference type="PROSITE" id="PS50262">
    <property type="entry name" value="G_PROTEIN_RECEP_F1_2"/>
    <property type="match status" value="1"/>
</dbReference>
<feature type="transmembrane region" description="Helical" evidence="11">
    <location>
        <begin position="216"/>
        <end position="238"/>
    </location>
</feature>
<dbReference type="InterPro" id="IPR000276">
    <property type="entry name" value="GPCR_Rhodpsn"/>
</dbReference>
<evidence type="ECO:0000256" key="6">
    <source>
        <dbReference type="ARBA" id="ARBA00023040"/>
    </source>
</evidence>
<feature type="transmembrane region" description="Helical" evidence="11">
    <location>
        <begin position="135"/>
        <end position="154"/>
    </location>
</feature>
<reference evidence="13 14" key="1">
    <citation type="submission" date="2021-06" db="EMBL/GenBank/DDBJ databases">
        <title>Caerostris darwini draft genome.</title>
        <authorList>
            <person name="Kono N."/>
            <person name="Arakawa K."/>
        </authorList>
    </citation>
    <scope>NUCLEOTIDE SEQUENCE [LARGE SCALE GENOMIC DNA]</scope>
</reference>
<evidence type="ECO:0000256" key="9">
    <source>
        <dbReference type="ARBA" id="ARBA00023224"/>
    </source>
</evidence>
<feature type="transmembrane region" description="Helical" evidence="11">
    <location>
        <begin position="100"/>
        <end position="123"/>
    </location>
</feature>
<evidence type="ECO:0000256" key="11">
    <source>
        <dbReference type="SAM" id="Phobius"/>
    </source>
</evidence>
<proteinExistence type="inferred from homology"/>
<evidence type="ECO:0000259" key="12">
    <source>
        <dbReference type="PROSITE" id="PS50262"/>
    </source>
</evidence>
<feature type="domain" description="G-protein coupled receptors family 1 profile" evidence="12">
    <location>
        <begin position="115"/>
        <end position="428"/>
    </location>
</feature>
<keyword evidence="6 10" id="KW-0297">G-protein coupled receptor</keyword>
<dbReference type="Pfam" id="PF00001">
    <property type="entry name" value="7tm_1"/>
    <property type="match status" value="1"/>
</dbReference>
<evidence type="ECO:0000313" key="13">
    <source>
        <dbReference type="EMBL" id="GIY59111.1"/>
    </source>
</evidence>
<protein>
    <submittedName>
        <fullName evidence="13">Dopamine receptor 2</fullName>
    </submittedName>
</protein>
<dbReference type="InterPro" id="IPR017452">
    <property type="entry name" value="GPCR_Rhodpsn_7TM"/>
</dbReference>
<feature type="transmembrane region" description="Helical" evidence="11">
    <location>
        <begin position="258"/>
        <end position="280"/>
    </location>
</feature>
<evidence type="ECO:0000256" key="7">
    <source>
        <dbReference type="ARBA" id="ARBA00023136"/>
    </source>
</evidence>
<dbReference type="SMART" id="SM01381">
    <property type="entry name" value="7TM_GPCR_Srsx"/>
    <property type="match status" value="1"/>
</dbReference>
<evidence type="ECO:0000256" key="8">
    <source>
        <dbReference type="ARBA" id="ARBA00023170"/>
    </source>
</evidence>
<keyword evidence="8 10" id="KW-0675">Receptor</keyword>
<sequence length="488" mass="55033">MLLNDTSENIIEAFNSTDSNNTSLFGVIDYQLNSESGNLVEDYIQPAVTGIINLLNRTITSEVPQAAVLSNASSVLVAIRDTITYDGNSTLYEPSFNNNLLAIVLSFFCMVTIFGNVLVMVAVFREPYLHTVTNYFIASLATADCIVGAVVMPFCVVLEVCDGYWPFGQDWCDIWRSIDVLASTASILNLCVISLDRYWAITDSMSYPRKMSPTRAGILIAVVWVCSALISFPAIAWWRAVSTFPPPEYQCLFTEDVGYLVFSSAVSFYVPLTVMLFTYYKIYRAAMEQKKSLKLGTKQVHAMNGEQCASLTLRIHRGGMFSPKYDPKLTNGDHHNDDYHERTSLKVPSRHMKSFSLSRKISKLAKERKAAKTLGIVMGVFILCWLPFFVTNVLMGICGDSCVYNSKLVFSVVTWLGWTNSGMNPVIYACWSRDFRRAFTKLLCFCCPKYLRRKQRHRSRFRQVVRDEVSLPHLKSSANPMSIEDISL</sequence>
<comment type="caution">
    <text evidence="13">The sequence shown here is derived from an EMBL/GenBank/DDBJ whole genome shotgun (WGS) entry which is preliminary data.</text>
</comment>
<feature type="transmembrane region" description="Helical" evidence="11">
    <location>
        <begin position="408"/>
        <end position="431"/>
    </location>
</feature>
<accession>A0AAV4UMI8</accession>
<keyword evidence="3" id="KW-1003">Cell membrane</keyword>
<dbReference type="SUPFAM" id="SSF81321">
    <property type="entry name" value="Family A G protein-coupled receptor-like"/>
    <property type="match status" value="1"/>
</dbReference>
<dbReference type="GO" id="GO:0004930">
    <property type="term" value="F:G protein-coupled receptor activity"/>
    <property type="evidence" value="ECO:0007669"/>
    <property type="project" value="UniProtKB-KW"/>
</dbReference>
<evidence type="ECO:0000256" key="10">
    <source>
        <dbReference type="RuleBase" id="RU000688"/>
    </source>
</evidence>
<dbReference type="PROSITE" id="PS00237">
    <property type="entry name" value="G_PROTEIN_RECEP_F1_1"/>
    <property type="match status" value="1"/>
</dbReference>
<dbReference type="GO" id="GO:0005886">
    <property type="term" value="C:plasma membrane"/>
    <property type="evidence" value="ECO:0007669"/>
    <property type="project" value="UniProtKB-SubCell"/>
</dbReference>
<keyword evidence="9 10" id="KW-0807">Transducer</keyword>
<evidence type="ECO:0000256" key="3">
    <source>
        <dbReference type="ARBA" id="ARBA00022475"/>
    </source>
</evidence>
<keyword evidence="4 10" id="KW-0812">Transmembrane</keyword>
<dbReference type="PANTHER" id="PTHR24248">
    <property type="entry name" value="ADRENERGIC RECEPTOR-RELATED G-PROTEIN COUPLED RECEPTOR"/>
    <property type="match status" value="1"/>
</dbReference>
<evidence type="ECO:0000256" key="1">
    <source>
        <dbReference type="ARBA" id="ARBA00004651"/>
    </source>
</evidence>
<dbReference type="AlphaFoldDB" id="A0AAV4UMI8"/>
<keyword evidence="7 11" id="KW-0472">Membrane</keyword>
<name>A0AAV4UMI8_9ARAC</name>
<feature type="transmembrane region" description="Helical" evidence="11">
    <location>
        <begin position="370"/>
        <end position="388"/>
    </location>
</feature>
<dbReference type="GO" id="GO:0043410">
    <property type="term" value="P:positive regulation of MAPK cascade"/>
    <property type="evidence" value="ECO:0007669"/>
    <property type="project" value="TreeGrafter"/>
</dbReference>
<evidence type="ECO:0000313" key="14">
    <source>
        <dbReference type="Proteomes" id="UP001054837"/>
    </source>
</evidence>
<gene>
    <name evidence="13" type="primary">Dop1R2</name>
    <name evidence="13" type="ORF">CDAR_295271</name>
</gene>
<dbReference type="FunFam" id="1.20.1070.10:FF:000282">
    <property type="entry name" value="Dopamine receptor 2"/>
    <property type="match status" value="1"/>
</dbReference>
<keyword evidence="14" id="KW-1185">Reference proteome</keyword>
<evidence type="ECO:0000256" key="2">
    <source>
        <dbReference type="ARBA" id="ARBA00010663"/>
    </source>
</evidence>
<comment type="subcellular location">
    <subcellularLocation>
        <location evidence="1">Cell membrane</location>
        <topology evidence="1">Multi-pass membrane protein</topology>
    </subcellularLocation>
</comment>
<dbReference type="PRINTS" id="PR00237">
    <property type="entry name" value="GPCRRHODOPSN"/>
</dbReference>
<dbReference type="EMBL" id="BPLQ01011607">
    <property type="protein sequence ID" value="GIY59111.1"/>
    <property type="molecule type" value="Genomic_DNA"/>
</dbReference>
<dbReference type="PANTHER" id="PTHR24248:SF185">
    <property type="entry name" value="DOPAMINE RECEPTOR 2"/>
    <property type="match status" value="1"/>
</dbReference>
<keyword evidence="5 11" id="KW-1133">Transmembrane helix</keyword>
<dbReference type="Gene3D" id="1.20.1070.10">
    <property type="entry name" value="Rhodopsin 7-helix transmembrane proteins"/>
    <property type="match status" value="1"/>
</dbReference>
<comment type="similarity">
    <text evidence="2 10">Belongs to the G-protein coupled receptor 1 family.</text>
</comment>
<dbReference type="Proteomes" id="UP001054837">
    <property type="component" value="Unassembled WGS sequence"/>
</dbReference>
<feature type="transmembrane region" description="Helical" evidence="11">
    <location>
        <begin position="174"/>
        <end position="195"/>
    </location>
</feature>
<evidence type="ECO:0000256" key="4">
    <source>
        <dbReference type="ARBA" id="ARBA00022692"/>
    </source>
</evidence>
<evidence type="ECO:0000256" key="5">
    <source>
        <dbReference type="ARBA" id="ARBA00022989"/>
    </source>
</evidence>
<dbReference type="CDD" id="cd15067">
    <property type="entry name" value="7tmA_Dop1R2-like"/>
    <property type="match status" value="1"/>
</dbReference>
<organism evidence="13 14">
    <name type="scientific">Caerostris darwini</name>
    <dbReference type="NCBI Taxonomy" id="1538125"/>
    <lineage>
        <taxon>Eukaryota</taxon>
        <taxon>Metazoa</taxon>
        <taxon>Ecdysozoa</taxon>
        <taxon>Arthropoda</taxon>
        <taxon>Chelicerata</taxon>
        <taxon>Arachnida</taxon>
        <taxon>Araneae</taxon>
        <taxon>Araneomorphae</taxon>
        <taxon>Entelegynae</taxon>
        <taxon>Araneoidea</taxon>
        <taxon>Araneidae</taxon>
        <taxon>Caerostris</taxon>
    </lineage>
</organism>
<dbReference type="GO" id="GO:0071880">
    <property type="term" value="P:adenylate cyclase-activating adrenergic receptor signaling pathway"/>
    <property type="evidence" value="ECO:0007669"/>
    <property type="project" value="TreeGrafter"/>
</dbReference>